<dbReference type="Proteomes" id="UP001623348">
    <property type="component" value="Unassembled WGS sequence"/>
</dbReference>
<dbReference type="AlphaFoldDB" id="A0ABC9Y8T8"/>
<dbReference type="CDD" id="cd01650">
    <property type="entry name" value="RT_nLTR_like"/>
    <property type="match status" value="2"/>
</dbReference>
<comment type="caution">
    <text evidence="2">The sequence shown here is derived from an EMBL/GenBank/DDBJ whole genome shotgun (WGS) entry which is preliminary data.</text>
</comment>
<keyword evidence="3" id="KW-1185">Reference proteome</keyword>
<proteinExistence type="predicted"/>
<feature type="domain" description="Reverse transcriptase" evidence="1">
    <location>
        <begin position="1"/>
        <end position="227"/>
    </location>
</feature>
<dbReference type="PANTHER" id="PTHR33332">
    <property type="entry name" value="REVERSE TRANSCRIPTASE DOMAIN-CONTAINING PROTEIN"/>
    <property type="match status" value="1"/>
</dbReference>
<evidence type="ECO:0000259" key="1">
    <source>
        <dbReference type="PROSITE" id="PS50878"/>
    </source>
</evidence>
<name>A0ABC9Y8T8_GRUJA</name>
<dbReference type="EMBL" id="BAAFJT010000089">
    <property type="protein sequence ID" value="GAB0206485.1"/>
    <property type="molecule type" value="Genomic_DNA"/>
</dbReference>
<protein>
    <submittedName>
        <fullName evidence="2">Mitochondrial enolase superfamily member 1</fullName>
    </submittedName>
</protein>
<evidence type="ECO:0000313" key="2">
    <source>
        <dbReference type="EMBL" id="GAB0206485.1"/>
    </source>
</evidence>
<dbReference type="InterPro" id="IPR043502">
    <property type="entry name" value="DNA/RNA_pol_sf"/>
</dbReference>
<gene>
    <name evidence="2" type="ORF">GRJ2_003114100</name>
</gene>
<dbReference type="SUPFAM" id="SSF56672">
    <property type="entry name" value="DNA/RNA polymerases"/>
    <property type="match status" value="2"/>
</dbReference>
<feature type="domain" description="Reverse transcriptase" evidence="1">
    <location>
        <begin position="570"/>
        <end position="834"/>
    </location>
</feature>
<reference evidence="2 3" key="1">
    <citation type="submission" date="2024-06" db="EMBL/GenBank/DDBJ databases">
        <title>The draft genome of Grus japonensis, version 3.</title>
        <authorList>
            <person name="Nabeshima K."/>
            <person name="Suzuki S."/>
            <person name="Onuma M."/>
        </authorList>
    </citation>
    <scope>NUCLEOTIDE SEQUENCE [LARGE SCALE GENOMIC DNA]</scope>
    <source>
        <strain evidence="2 3">451A</strain>
    </source>
</reference>
<evidence type="ECO:0000313" key="3">
    <source>
        <dbReference type="Proteomes" id="UP001623348"/>
    </source>
</evidence>
<organism evidence="2 3">
    <name type="scientific">Grus japonensis</name>
    <name type="common">Japanese crane</name>
    <name type="synonym">Red-crowned crane</name>
    <dbReference type="NCBI Taxonomy" id="30415"/>
    <lineage>
        <taxon>Eukaryota</taxon>
        <taxon>Metazoa</taxon>
        <taxon>Chordata</taxon>
        <taxon>Craniata</taxon>
        <taxon>Vertebrata</taxon>
        <taxon>Euteleostomi</taxon>
        <taxon>Archelosauria</taxon>
        <taxon>Archosauria</taxon>
        <taxon>Dinosauria</taxon>
        <taxon>Saurischia</taxon>
        <taxon>Theropoda</taxon>
        <taxon>Coelurosauria</taxon>
        <taxon>Aves</taxon>
        <taxon>Neognathae</taxon>
        <taxon>Neoaves</taxon>
        <taxon>Gruiformes</taxon>
        <taxon>Gruidae</taxon>
        <taxon>Grus</taxon>
    </lineage>
</organism>
<dbReference type="Pfam" id="PF00078">
    <property type="entry name" value="RVT_1"/>
    <property type="match status" value="2"/>
</dbReference>
<sequence>MQAWPLWEEVRSETETAFSWLQLVPASSVMAPPQAKAEPGASVKTYLRRGRKCQEGVLFEKRFHALAVDVVYLDFSKAFDTVSHSILLEKLATHGLDGRTLHWVKNWLDGQARRVVVNGVKPSWRPVKSGVPQGSVLGPVLFNIFVSDLDEGIECTLSKFADDTKLGGSVDLLEGRKALQRDLDRLDRWAEANCMRFNKAKCWVLHLGHNNPMQRCRLGEEWLESCLEEKNLGVLVNSWLNMSQQCAQVAKKANSILACIRNSVASRTREVIVPLYSALVRLHLEYCVHFWAPHYKKHIEVLEHVQRRATELVKGLEHKSYEEWLRELGLFSLEKRRLRGDLITLYNYLKGGCSEQSWLTGEVPVDWRLVKVMPIHKKGQKEDLGNYRPVSLTLVPGKVIEQIILSAITWHIEEDHQVIRPSQHGFTKGRDQVRKAKALIEISLARDVKNNKKSFYRYVSDKRRMRENVGPLQNETGDLVTQDMEKAEVLNDFFASVFTGKCSSHTAQVTEGKGRDWENAEPPTVGEDQVREYPRNLKVHKSMGPDEMHPRVLRELADEVARPLAIIFEKSWQSSEVPANWKRGNITPTFKKGKKEDPGNYRLVSLTSVPGKIMEQTLLETMLRHMEDKEVIGDSHHGFTKGKSCLTNLVTFYDGVTALVDKGRATDIICLDLCKAFDTALHDILVSKLERHGFDGWTTRWIRNWLDGRTQRVVVNGSMSKWRTVTRGVPQGSVLGPALFNIFVGDMDSGIECTLSKFADDTKLCGGVDMLEGRDAIQRDLDRLERWARVNRMKFSKAKCKVLHMGRRNPKHHYRLGREWIERGPEEKALGVLIDEKLNMSPQCALAAQKANRVLGCIKRGVTSRSREVMLPLYSALVRPHLEYGIQLWGPQYRRDMELLERVQRRAMKDGAPSGSVVIG</sequence>
<dbReference type="InterPro" id="IPR000477">
    <property type="entry name" value="RT_dom"/>
</dbReference>
<dbReference type="PROSITE" id="PS50878">
    <property type="entry name" value="RT_POL"/>
    <property type="match status" value="2"/>
</dbReference>
<accession>A0ABC9Y8T8</accession>